<feature type="region of interest" description="Disordered" evidence="1">
    <location>
        <begin position="1"/>
        <end position="20"/>
    </location>
</feature>
<dbReference type="KEGG" id="snk:CP967_08505"/>
<gene>
    <name evidence="2" type="ORF">CP967_08505</name>
</gene>
<dbReference type="AlphaFoldDB" id="A0A5J6F7R2"/>
<organism evidence="2 3">
    <name type="scientific">Streptomyces nitrosporeus</name>
    <dbReference type="NCBI Taxonomy" id="28894"/>
    <lineage>
        <taxon>Bacteria</taxon>
        <taxon>Bacillati</taxon>
        <taxon>Actinomycetota</taxon>
        <taxon>Actinomycetes</taxon>
        <taxon>Kitasatosporales</taxon>
        <taxon>Streptomycetaceae</taxon>
        <taxon>Streptomyces</taxon>
    </lineage>
</organism>
<proteinExistence type="predicted"/>
<dbReference type="RefSeq" id="WP_150487369.1">
    <property type="nucleotide sequence ID" value="NZ_BMUV01000001.1"/>
</dbReference>
<dbReference type="EMBL" id="CP023702">
    <property type="protein sequence ID" value="QEU72003.1"/>
    <property type="molecule type" value="Genomic_DNA"/>
</dbReference>
<dbReference type="Proteomes" id="UP000326178">
    <property type="component" value="Chromosome"/>
</dbReference>
<name>A0A5J6F7R2_9ACTN</name>
<sequence length="68" mass="7702">MSAQTWRPDGPGSFLSPEGVTAVHDRTGRLWTRRTTRWTTTGTHWIRWRTLVADHGPLTDATKRKASA</sequence>
<evidence type="ECO:0000313" key="2">
    <source>
        <dbReference type="EMBL" id="QEU72003.1"/>
    </source>
</evidence>
<accession>A0A5J6F7R2</accession>
<reference evidence="2 3" key="1">
    <citation type="submission" date="2017-09" db="EMBL/GenBank/DDBJ databases">
        <authorList>
            <person name="Lee N."/>
            <person name="Cho B.-K."/>
        </authorList>
    </citation>
    <scope>NUCLEOTIDE SEQUENCE [LARGE SCALE GENOMIC DNA]</scope>
    <source>
        <strain evidence="2 3">ATCC 12769</strain>
    </source>
</reference>
<evidence type="ECO:0000256" key="1">
    <source>
        <dbReference type="SAM" id="MobiDB-lite"/>
    </source>
</evidence>
<evidence type="ECO:0000313" key="3">
    <source>
        <dbReference type="Proteomes" id="UP000326178"/>
    </source>
</evidence>
<protein>
    <submittedName>
        <fullName evidence="2">Uncharacterized protein</fullName>
    </submittedName>
</protein>
<keyword evidence="3" id="KW-1185">Reference proteome</keyword>